<keyword evidence="4" id="KW-1185">Reference proteome</keyword>
<organism evidence="3 4">
    <name type="scientific">Decorospora gaudefroyi</name>
    <dbReference type="NCBI Taxonomy" id="184978"/>
    <lineage>
        <taxon>Eukaryota</taxon>
        <taxon>Fungi</taxon>
        <taxon>Dikarya</taxon>
        <taxon>Ascomycota</taxon>
        <taxon>Pezizomycotina</taxon>
        <taxon>Dothideomycetes</taxon>
        <taxon>Pleosporomycetidae</taxon>
        <taxon>Pleosporales</taxon>
        <taxon>Pleosporineae</taxon>
        <taxon>Pleosporaceae</taxon>
        <taxon>Decorospora</taxon>
    </lineage>
</organism>
<dbReference type="InterPro" id="IPR011333">
    <property type="entry name" value="SKP1/BTB/POZ_sf"/>
</dbReference>
<evidence type="ECO:0000259" key="2">
    <source>
        <dbReference type="PROSITE" id="PS50097"/>
    </source>
</evidence>
<dbReference type="PROSITE" id="PS50097">
    <property type="entry name" value="BTB"/>
    <property type="match status" value="1"/>
</dbReference>
<dbReference type="CDD" id="cd18186">
    <property type="entry name" value="BTB_POZ_ZBTB_KLHL-like"/>
    <property type="match status" value="1"/>
</dbReference>
<dbReference type="AlphaFoldDB" id="A0A6A5K3D3"/>
<proteinExistence type="predicted"/>
<dbReference type="SUPFAM" id="SSF54695">
    <property type="entry name" value="POZ domain"/>
    <property type="match status" value="1"/>
</dbReference>
<dbReference type="PANTHER" id="PTHR47843">
    <property type="entry name" value="BTB DOMAIN-CONTAINING PROTEIN-RELATED"/>
    <property type="match status" value="1"/>
</dbReference>
<dbReference type="PANTHER" id="PTHR47843:SF2">
    <property type="entry name" value="BTB DOMAIN-CONTAINING PROTEIN"/>
    <property type="match status" value="1"/>
</dbReference>
<dbReference type="InterPro" id="IPR000210">
    <property type="entry name" value="BTB/POZ_dom"/>
</dbReference>
<dbReference type="Proteomes" id="UP000800040">
    <property type="component" value="Unassembled WGS sequence"/>
</dbReference>
<name>A0A6A5K3D3_9PLEO</name>
<feature type="region of interest" description="Disordered" evidence="1">
    <location>
        <begin position="183"/>
        <end position="220"/>
    </location>
</feature>
<evidence type="ECO:0000313" key="4">
    <source>
        <dbReference type="Proteomes" id="UP000800040"/>
    </source>
</evidence>
<feature type="domain" description="BTB" evidence="2">
    <location>
        <begin position="9"/>
        <end position="81"/>
    </location>
</feature>
<sequence>MMRPSAAASDLAITIVEVSAAKKKYHIHRSLLVEHSEYFKKALNGPWTETREGSVTLEDVDCNTFDIFVDWMYAQRLPKTEEAWYAVDDVQQDGPLTALVLANRIIAPPLTAHYEFVIYAFANLFSERPILALLVELQYRRFCETHDTKENGEMARRHRLPHDFLLRIMLRLGQANRDGDAEADLNPCDYHGHASEEAKKQCQANTDEDTDEGAKEDWKV</sequence>
<dbReference type="Pfam" id="PF00651">
    <property type="entry name" value="BTB"/>
    <property type="match status" value="1"/>
</dbReference>
<dbReference type="SMART" id="SM00225">
    <property type="entry name" value="BTB"/>
    <property type="match status" value="1"/>
</dbReference>
<protein>
    <recommendedName>
        <fullName evidence="2">BTB domain-containing protein</fullName>
    </recommendedName>
</protein>
<accession>A0A6A5K3D3</accession>
<dbReference type="EMBL" id="ML975381">
    <property type="protein sequence ID" value="KAF1830870.1"/>
    <property type="molecule type" value="Genomic_DNA"/>
</dbReference>
<gene>
    <name evidence="3" type="ORF">BDW02DRAFT_633298</name>
</gene>
<dbReference type="Gene3D" id="3.30.710.10">
    <property type="entry name" value="Potassium Channel Kv1.1, Chain A"/>
    <property type="match status" value="1"/>
</dbReference>
<dbReference type="OrthoDB" id="194443at2759"/>
<evidence type="ECO:0000313" key="3">
    <source>
        <dbReference type="EMBL" id="KAF1830870.1"/>
    </source>
</evidence>
<reference evidence="3" key="1">
    <citation type="submission" date="2020-01" db="EMBL/GenBank/DDBJ databases">
        <authorList>
            <consortium name="DOE Joint Genome Institute"/>
            <person name="Haridas S."/>
            <person name="Albert R."/>
            <person name="Binder M."/>
            <person name="Bloem J."/>
            <person name="Labutti K."/>
            <person name="Salamov A."/>
            <person name="Andreopoulos B."/>
            <person name="Baker S.E."/>
            <person name="Barry K."/>
            <person name="Bills G."/>
            <person name="Bluhm B.H."/>
            <person name="Cannon C."/>
            <person name="Castanera R."/>
            <person name="Culley D.E."/>
            <person name="Daum C."/>
            <person name="Ezra D."/>
            <person name="Gonzalez J.B."/>
            <person name="Henrissat B."/>
            <person name="Kuo A."/>
            <person name="Liang C."/>
            <person name="Lipzen A."/>
            <person name="Lutzoni F."/>
            <person name="Magnuson J."/>
            <person name="Mondo S."/>
            <person name="Nolan M."/>
            <person name="Ohm R."/>
            <person name="Pangilinan J."/>
            <person name="Park H.-J."/>
            <person name="Ramirez L."/>
            <person name="Alfaro M."/>
            <person name="Sun H."/>
            <person name="Tritt A."/>
            <person name="Yoshinaga Y."/>
            <person name="Zwiers L.-H."/>
            <person name="Turgeon B.G."/>
            <person name="Goodwin S.B."/>
            <person name="Spatafora J.W."/>
            <person name="Crous P.W."/>
            <person name="Grigoriev I.V."/>
        </authorList>
    </citation>
    <scope>NUCLEOTIDE SEQUENCE</scope>
    <source>
        <strain evidence="3">P77</strain>
    </source>
</reference>
<evidence type="ECO:0000256" key="1">
    <source>
        <dbReference type="SAM" id="MobiDB-lite"/>
    </source>
</evidence>
<feature type="compositionally biased region" description="Basic and acidic residues" evidence="1">
    <location>
        <begin position="190"/>
        <end position="200"/>
    </location>
</feature>